<evidence type="ECO:0000256" key="9">
    <source>
        <dbReference type="ARBA" id="ARBA00033765"/>
    </source>
</evidence>
<keyword evidence="7 13" id="KW-0408">Iron</keyword>
<evidence type="ECO:0000259" key="16">
    <source>
        <dbReference type="PROSITE" id="PS51918"/>
    </source>
</evidence>
<evidence type="ECO:0000256" key="11">
    <source>
        <dbReference type="ARBA" id="ARBA00080698"/>
    </source>
</evidence>
<evidence type="ECO:0000256" key="5">
    <source>
        <dbReference type="ARBA" id="ARBA00022691"/>
    </source>
</evidence>
<evidence type="ECO:0000256" key="6">
    <source>
        <dbReference type="ARBA" id="ARBA00022723"/>
    </source>
</evidence>
<accession>C6HZI3</accession>
<comment type="catalytic activity">
    <reaction evidence="13">
        <text>N(6)-dimethylallyladenosine(37) in tRNA + (sulfur carrier)-SH + AH2 + 2 S-adenosyl-L-methionine = 2-methylsulfanyl-N(6)-dimethylallyladenosine(37) in tRNA + (sulfur carrier)-H + 5'-deoxyadenosine + L-methionine + A + S-adenosyl-L-homocysteine + 2 H(+)</text>
        <dbReference type="Rhea" id="RHEA:37067"/>
        <dbReference type="Rhea" id="RHEA-COMP:10375"/>
        <dbReference type="Rhea" id="RHEA-COMP:10376"/>
        <dbReference type="Rhea" id="RHEA-COMP:14737"/>
        <dbReference type="Rhea" id="RHEA-COMP:14739"/>
        <dbReference type="ChEBI" id="CHEBI:13193"/>
        <dbReference type="ChEBI" id="CHEBI:15378"/>
        <dbReference type="ChEBI" id="CHEBI:17319"/>
        <dbReference type="ChEBI" id="CHEBI:17499"/>
        <dbReference type="ChEBI" id="CHEBI:29917"/>
        <dbReference type="ChEBI" id="CHEBI:57844"/>
        <dbReference type="ChEBI" id="CHEBI:57856"/>
        <dbReference type="ChEBI" id="CHEBI:59789"/>
        <dbReference type="ChEBI" id="CHEBI:64428"/>
        <dbReference type="ChEBI" id="CHEBI:74415"/>
        <dbReference type="ChEBI" id="CHEBI:74417"/>
        <dbReference type="EC" id="2.8.4.3"/>
    </reaction>
</comment>
<dbReference type="SFLD" id="SFLDS00029">
    <property type="entry name" value="Radical_SAM"/>
    <property type="match status" value="1"/>
</dbReference>
<keyword evidence="6 13" id="KW-0479">Metal-binding</keyword>
<dbReference type="InterPro" id="IPR038135">
    <property type="entry name" value="Methylthiotransferase_N_sf"/>
</dbReference>
<dbReference type="NCBIfam" id="TIGR01574">
    <property type="entry name" value="miaB-methiolase"/>
    <property type="match status" value="1"/>
</dbReference>
<dbReference type="InterPro" id="IPR005839">
    <property type="entry name" value="Methylthiotransferase"/>
</dbReference>
<dbReference type="InterPro" id="IPR006463">
    <property type="entry name" value="MiaB_methiolase"/>
</dbReference>
<comment type="similarity">
    <text evidence="13">Belongs to the methylthiotransferase family. MiaB subfamily.</text>
</comment>
<evidence type="ECO:0000256" key="14">
    <source>
        <dbReference type="SAM" id="MobiDB-lite"/>
    </source>
</evidence>
<protein>
    <recommendedName>
        <fullName evidence="10 13">tRNA-2-methylthio-N(6)-dimethylallyladenosine synthase</fullName>
        <ecNumber evidence="9 13">2.8.4.3</ecNumber>
    </recommendedName>
    <alternativeName>
        <fullName evidence="12 13">(Dimethylallyl)adenosine tRNA methylthiotransferase MiaB</fullName>
    </alternativeName>
    <alternativeName>
        <fullName evidence="11 13">tRNA-i(6)A37 methylthiotransferase</fullName>
    </alternativeName>
</protein>
<dbReference type="PROSITE" id="PS51449">
    <property type="entry name" value="MTTASE_N"/>
    <property type="match status" value="1"/>
</dbReference>
<dbReference type="Pfam" id="PF04055">
    <property type="entry name" value="Radical_SAM"/>
    <property type="match status" value="1"/>
</dbReference>
<dbReference type="SFLD" id="SFLDF00273">
    <property type="entry name" value="(dimethylallyl)adenosine_tRNA"/>
    <property type="match status" value="1"/>
</dbReference>
<dbReference type="FunFam" id="3.80.30.20:FF:000001">
    <property type="entry name" value="tRNA-2-methylthio-N(6)-dimethylallyladenosine synthase 2"/>
    <property type="match status" value="1"/>
</dbReference>
<keyword evidence="5 13" id="KW-0949">S-adenosyl-L-methionine</keyword>
<evidence type="ECO:0000256" key="4">
    <source>
        <dbReference type="ARBA" id="ARBA00022679"/>
    </source>
</evidence>
<dbReference type="Gene3D" id="3.80.30.20">
    <property type="entry name" value="tm_1862 like domain"/>
    <property type="match status" value="1"/>
</dbReference>
<dbReference type="HAMAP" id="MF_01864">
    <property type="entry name" value="tRNA_metthiotr_MiaB"/>
    <property type="match status" value="1"/>
</dbReference>
<evidence type="ECO:0000256" key="1">
    <source>
        <dbReference type="ARBA" id="ARBA00003234"/>
    </source>
</evidence>
<feature type="domain" description="MTTase N-terminal" evidence="15">
    <location>
        <begin position="16"/>
        <end position="132"/>
    </location>
</feature>
<evidence type="ECO:0000313" key="18">
    <source>
        <dbReference type="Proteomes" id="UP000009374"/>
    </source>
</evidence>
<dbReference type="InterPro" id="IPR023404">
    <property type="entry name" value="rSAM_horseshoe"/>
</dbReference>
<organism evidence="17 18">
    <name type="scientific">Leptospirillum ferrodiazotrophum</name>
    <dbReference type="NCBI Taxonomy" id="412449"/>
    <lineage>
        <taxon>Bacteria</taxon>
        <taxon>Pseudomonadati</taxon>
        <taxon>Nitrospirota</taxon>
        <taxon>Nitrospiria</taxon>
        <taxon>Nitrospirales</taxon>
        <taxon>Nitrospiraceae</taxon>
        <taxon>Leptospirillum</taxon>
    </lineage>
</organism>
<comment type="subcellular location">
    <subcellularLocation>
        <location evidence="13">Cytoplasm</location>
    </subcellularLocation>
</comment>
<dbReference type="PROSITE" id="PS51918">
    <property type="entry name" value="RADICAL_SAM"/>
    <property type="match status" value="1"/>
</dbReference>
<dbReference type="CDD" id="cd01335">
    <property type="entry name" value="Radical_SAM"/>
    <property type="match status" value="1"/>
</dbReference>
<keyword evidence="3 13" id="KW-0963">Cytoplasm</keyword>
<dbReference type="InterPro" id="IPR006638">
    <property type="entry name" value="Elp3/MiaA/NifB-like_rSAM"/>
</dbReference>
<dbReference type="SFLD" id="SFLDG01061">
    <property type="entry name" value="methylthiotransferase"/>
    <property type="match status" value="1"/>
</dbReference>
<dbReference type="SFLD" id="SFLDG01082">
    <property type="entry name" value="B12-binding_domain_containing"/>
    <property type="match status" value="1"/>
</dbReference>
<dbReference type="PROSITE" id="PS01278">
    <property type="entry name" value="MTTASE_RADICAL"/>
    <property type="match status" value="1"/>
</dbReference>
<evidence type="ECO:0000256" key="13">
    <source>
        <dbReference type="HAMAP-Rule" id="MF_01864"/>
    </source>
</evidence>
<reference evidence="17 18" key="1">
    <citation type="journal article" date="2009" name="Appl. Environ. Microbiol.">
        <title>Community genomic and proteomic analyses of chemoautotrophic iron-oxidizing "Leptospirillum rubarum" (Group II) and "Leptospirillum ferrodiazotrophum" (Group III) bacteria in acid mine drainage biofilms.</title>
        <authorList>
            <person name="Goltsman D.S."/>
            <person name="Denef V.J."/>
            <person name="Singer S.W."/>
            <person name="VerBerkmoes N.C."/>
            <person name="Lefsrud M."/>
            <person name="Mueller R.S."/>
            <person name="Dick G.J."/>
            <person name="Sun C.L."/>
            <person name="Wheeler K.E."/>
            <person name="Zemla A."/>
            <person name="Baker B.J."/>
            <person name="Hauser L."/>
            <person name="Land M."/>
            <person name="Shah M.B."/>
            <person name="Thelen M.P."/>
            <person name="Hettich R.L."/>
            <person name="Banfield J.F."/>
        </authorList>
    </citation>
    <scope>NUCLEOTIDE SEQUENCE [LARGE SCALE GENOMIC DNA]</scope>
</reference>
<feature type="domain" description="Radical SAM core" evidence="16">
    <location>
        <begin position="154"/>
        <end position="384"/>
    </location>
</feature>
<dbReference type="InterPro" id="IPR058240">
    <property type="entry name" value="rSAM_sf"/>
</dbReference>
<evidence type="ECO:0000313" key="17">
    <source>
        <dbReference type="EMBL" id="EES52005.1"/>
    </source>
</evidence>
<evidence type="ECO:0000259" key="15">
    <source>
        <dbReference type="PROSITE" id="PS51449"/>
    </source>
</evidence>
<evidence type="ECO:0000256" key="3">
    <source>
        <dbReference type="ARBA" id="ARBA00022490"/>
    </source>
</evidence>
<keyword evidence="4 13" id="KW-0808">Transferase</keyword>
<comment type="cofactor">
    <cofactor evidence="13">
        <name>[4Fe-4S] cluster</name>
        <dbReference type="ChEBI" id="CHEBI:49883"/>
    </cofactor>
    <text evidence="13">Binds 2 [4Fe-4S] clusters. One cluster is coordinated with 3 cysteines and an exchangeable S-adenosyl-L-methionine.</text>
</comment>
<dbReference type="Gene3D" id="3.40.50.12160">
    <property type="entry name" value="Methylthiotransferase, N-terminal domain"/>
    <property type="match status" value="1"/>
</dbReference>
<dbReference type="Proteomes" id="UP000009374">
    <property type="component" value="Unassembled WGS sequence"/>
</dbReference>
<comment type="function">
    <text evidence="1 13">Catalyzes the methylthiolation of N6-(dimethylallyl)adenosine (i(6)A), leading to the formation of 2-methylthio-N6-(dimethylallyl)adenosine (ms(2)i(6)A) at position 37 in tRNAs that read codons beginning with uridine.</text>
</comment>
<evidence type="ECO:0000256" key="7">
    <source>
        <dbReference type="ARBA" id="ARBA00023004"/>
    </source>
</evidence>
<dbReference type="GO" id="GO:0046872">
    <property type="term" value="F:metal ion binding"/>
    <property type="evidence" value="ECO:0007669"/>
    <property type="project" value="UniProtKB-KW"/>
</dbReference>
<feature type="binding site" evidence="13">
    <location>
        <position position="175"/>
    </location>
    <ligand>
        <name>[4Fe-4S] cluster</name>
        <dbReference type="ChEBI" id="CHEBI:49883"/>
        <label>2</label>
        <note>4Fe-4S-S-AdoMet</note>
    </ligand>
</feature>
<feature type="binding site" evidence="13">
    <location>
        <position position="61"/>
    </location>
    <ligand>
        <name>[4Fe-4S] cluster</name>
        <dbReference type="ChEBI" id="CHEBI:49883"/>
        <label>1</label>
    </ligand>
</feature>
<keyword evidence="18" id="KW-1185">Reference proteome</keyword>
<feature type="binding site" evidence="13">
    <location>
        <position position="95"/>
    </location>
    <ligand>
        <name>[4Fe-4S] cluster</name>
        <dbReference type="ChEBI" id="CHEBI:49883"/>
        <label>1</label>
    </ligand>
</feature>
<comment type="subunit">
    <text evidence="13">Monomer.</text>
</comment>
<feature type="binding site" evidence="13">
    <location>
        <position position="25"/>
    </location>
    <ligand>
        <name>[4Fe-4S] cluster</name>
        <dbReference type="ChEBI" id="CHEBI:49883"/>
        <label>1</label>
    </ligand>
</feature>
<proteinExistence type="inferred from homology"/>
<evidence type="ECO:0000256" key="2">
    <source>
        <dbReference type="ARBA" id="ARBA00022485"/>
    </source>
</evidence>
<dbReference type="SUPFAM" id="SSF102114">
    <property type="entry name" value="Radical SAM enzymes"/>
    <property type="match status" value="1"/>
</dbReference>
<sequence length="452" mass="50096">MEKHATDSPSSLQQTPSYHIRTFGCQMNVHDSERMAGILAEAGYRSTDDPEAASLIIVNTCTVRDKADQKALSDLGRLRLLKKGEGEKILAVTGCMAEREQERLHRIMPEIDLVAGPAQVRNLLPMIDRLRAEKRFQLGRDFDLPEMTTPPAIRPPGVTALVTVQEGCDKSCSYCVVPRTRGPERSRPIASIVSEVRGLVSQGYREVTLLGQNVNGYGKGAPEGEGFADLLLALDRVEGLLRIRFTTSHPSDLDLPTIGAMARSSKVMPHLHLPVQSGSDRMLRLMERGYTLEEYREKIRHLRAAIPDVALTTDLIVGFCEESEEDFQRTLEAVREFRFDGAFCFIYSPRPGTPAYGREGLPDRSVSLDRFRRLDDLLTGMVLEKNRGRIGATEEILVERTDEASRTFSGRSPHFRTVRGRLSDPGPLPSPGETARVAVESCTKAGLAGVRI</sequence>
<feature type="binding site" evidence="13">
    <location>
        <position position="172"/>
    </location>
    <ligand>
        <name>[4Fe-4S] cluster</name>
        <dbReference type="ChEBI" id="CHEBI:49883"/>
        <label>2</label>
        <note>4Fe-4S-S-AdoMet</note>
    </ligand>
</feature>
<evidence type="ECO:0000256" key="10">
    <source>
        <dbReference type="ARBA" id="ARBA00068570"/>
    </source>
</evidence>
<dbReference type="GO" id="GO:0051539">
    <property type="term" value="F:4 iron, 4 sulfur cluster binding"/>
    <property type="evidence" value="ECO:0007669"/>
    <property type="project" value="UniProtKB-UniRule"/>
</dbReference>
<dbReference type="FunFam" id="3.40.50.12160:FF:000003">
    <property type="entry name" value="CDK5 regulatory subunit-associated protein 1"/>
    <property type="match status" value="1"/>
</dbReference>
<keyword evidence="13" id="KW-0819">tRNA processing</keyword>
<dbReference type="PANTHER" id="PTHR43020">
    <property type="entry name" value="CDK5 REGULATORY SUBUNIT-ASSOCIATED PROTEIN 1"/>
    <property type="match status" value="1"/>
</dbReference>
<name>C6HZI3_9BACT</name>
<dbReference type="PANTHER" id="PTHR43020:SF2">
    <property type="entry name" value="MITOCHONDRIAL TRNA METHYLTHIOTRANSFERASE CDK5RAP1"/>
    <property type="match status" value="1"/>
</dbReference>
<keyword evidence="8 13" id="KW-0411">Iron-sulfur</keyword>
<dbReference type="EMBL" id="GG693882">
    <property type="protein sequence ID" value="EES52005.1"/>
    <property type="molecule type" value="Genomic_DNA"/>
</dbReference>
<feature type="region of interest" description="Disordered" evidence="14">
    <location>
        <begin position="407"/>
        <end position="434"/>
    </location>
</feature>
<evidence type="ECO:0000256" key="8">
    <source>
        <dbReference type="ARBA" id="ARBA00023014"/>
    </source>
</evidence>
<gene>
    <name evidence="13" type="primary">miaB</name>
    <name evidence="17" type="ORF">UBAL3_95320041</name>
</gene>
<dbReference type="AlphaFoldDB" id="C6HZI3"/>
<dbReference type="InterPro" id="IPR013848">
    <property type="entry name" value="Methylthiotransferase_N"/>
</dbReference>
<feature type="binding site" evidence="13">
    <location>
        <position position="168"/>
    </location>
    <ligand>
        <name>[4Fe-4S] cluster</name>
        <dbReference type="ChEBI" id="CHEBI:49883"/>
        <label>2</label>
        <note>4Fe-4S-S-AdoMet</note>
    </ligand>
</feature>
<dbReference type="Pfam" id="PF00919">
    <property type="entry name" value="UPF0004"/>
    <property type="match status" value="1"/>
</dbReference>
<dbReference type="NCBIfam" id="TIGR00089">
    <property type="entry name" value="MiaB/RimO family radical SAM methylthiotransferase"/>
    <property type="match status" value="1"/>
</dbReference>
<dbReference type="EC" id="2.8.4.3" evidence="9 13"/>
<dbReference type="GO" id="GO:0005829">
    <property type="term" value="C:cytosol"/>
    <property type="evidence" value="ECO:0007669"/>
    <property type="project" value="TreeGrafter"/>
</dbReference>
<evidence type="ECO:0000256" key="12">
    <source>
        <dbReference type="ARBA" id="ARBA00081141"/>
    </source>
</evidence>
<dbReference type="InterPro" id="IPR020612">
    <property type="entry name" value="Methylthiotransferase_CS"/>
</dbReference>
<dbReference type="InterPro" id="IPR007197">
    <property type="entry name" value="rSAM"/>
</dbReference>
<dbReference type="GO" id="GO:0035597">
    <property type="term" value="F:tRNA-2-methylthio-N(6)-dimethylallyladenosine(37) synthase activity"/>
    <property type="evidence" value="ECO:0007669"/>
    <property type="project" value="UniProtKB-EC"/>
</dbReference>
<dbReference type="SMART" id="SM00729">
    <property type="entry name" value="Elp3"/>
    <property type="match status" value="1"/>
</dbReference>
<keyword evidence="2 13" id="KW-0004">4Fe-4S</keyword>